<feature type="region of interest" description="Disordered" evidence="1">
    <location>
        <begin position="161"/>
        <end position="184"/>
    </location>
</feature>
<dbReference type="SUPFAM" id="SSF58104">
    <property type="entry name" value="Methyl-accepting chemotaxis protein (MCP) signaling domain"/>
    <property type="match status" value="1"/>
</dbReference>
<gene>
    <name evidence="2" type="ORF">PUNSTDRAFT_139407</name>
</gene>
<dbReference type="RefSeq" id="XP_007389181.1">
    <property type="nucleotide sequence ID" value="XM_007389119.1"/>
</dbReference>
<dbReference type="HOGENOM" id="CLU_869163_0_0_1"/>
<name>R7S0Z7_PUNST</name>
<organism evidence="2 3">
    <name type="scientific">Punctularia strigosozonata (strain HHB-11173)</name>
    <name type="common">White-rot fungus</name>
    <dbReference type="NCBI Taxonomy" id="741275"/>
    <lineage>
        <taxon>Eukaryota</taxon>
        <taxon>Fungi</taxon>
        <taxon>Dikarya</taxon>
        <taxon>Basidiomycota</taxon>
        <taxon>Agaricomycotina</taxon>
        <taxon>Agaricomycetes</taxon>
        <taxon>Corticiales</taxon>
        <taxon>Punctulariaceae</taxon>
        <taxon>Punctularia</taxon>
    </lineage>
</organism>
<dbReference type="KEGG" id="psq:PUNSTDRAFT_139407"/>
<dbReference type="GeneID" id="18880311"/>
<evidence type="ECO:0000313" key="2">
    <source>
        <dbReference type="EMBL" id="EIN03524.1"/>
    </source>
</evidence>
<protein>
    <submittedName>
        <fullName evidence="2">Uncharacterized protein</fullName>
    </submittedName>
</protein>
<dbReference type="AlphaFoldDB" id="R7S0Z7"/>
<dbReference type="EMBL" id="JH687561">
    <property type="protein sequence ID" value="EIN03524.1"/>
    <property type="molecule type" value="Genomic_DNA"/>
</dbReference>
<evidence type="ECO:0000256" key="1">
    <source>
        <dbReference type="SAM" id="MobiDB-lite"/>
    </source>
</evidence>
<evidence type="ECO:0000313" key="3">
    <source>
        <dbReference type="Proteomes" id="UP000054196"/>
    </source>
</evidence>
<reference evidence="3" key="1">
    <citation type="journal article" date="2012" name="Science">
        <title>The Paleozoic origin of enzymatic lignin decomposition reconstructed from 31 fungal genomes.</title>
        <authorList>
            <person name="Floudas D."/>
            <person name="Binder M."/>
            <person name="Riley R."/>
            <person name="Barry K."/>
            <person name="Blanchette R.A."/>
            <person name="Henrissat B."/>
            <person name="Martinez A.T."/>
            <person name="Otillar R."/>
            <person name="Spatafora J.W."/>
            <person name="Yadav J.S."/>
            <person name="Aerts A."/>
            <person name="Benoit I."/>
            <person name="Boyd A."/>
            <person name="Carlson A."/>
            <person name="Copeland A."/>
            <person name="Coutinho P.M."/>
            <person name="de Vries R.P."/>
            <person name="Ferreira P."/>
            <person name="Findley K."/>
            <person name="Foster B."/>
            <person name="Gaskell J."/>
            <person name="Glotzer D."/>
            <person name="Gorecki P."/>
            <person name="Heitman J."/>
            <person name="Hesse C."/>
            <person name="Hori C."/>
            <person name="Igarashi K."/>
            <person name="Jurgens J.A."/>
            <person name="Kallen N."/>
            <person name="Kersten P."/>
            <person name="Kohler A."/>
            <person name="Kuees U."/>
            <person name="Kumar T.K.A."/>
            <person name="Kuo A."/>
            <person name="LaButti K."/>
            <person name="Larrondo L.F."/>
            <person name="Lindquist E."/>
            <person name="Ling A."/>
            <person name="Lombard V."/>
            <person name="Lucas S."/>
            <person name="Lundell T."/>
            <person name="Martin R."/>
            <person name="McLaughlin D.J."/>
            <person name="Morgenstern I."/>
            <person name="Morin E."/>
            <person name="Murat C."/>
            <person name="Nagy L.G."/>
            <person name="Nolan M."/>
            <person name="Ohm R.A."/>
            <person name="Patyshakuliyeva A."/>
            <person name="Rokas A."/>
            <person name="Ruiz-Duenas F.J."/>
            <person name="Sabat G."/>
            <person name="Salamov A."/>
            <person name="Samejima M."/>
            <person name="Schmutz J."/>
            <person name="Slot J.C."/>
            <person name="St John F."/>
            <person name="Stenlid J."/>
            <person name="Sun H."/>
            <person name="Sun S."/>
            <person name="Syed K."/>
            <person name="Tsang A."/>
            <person name="Wiebenga A."/>
            <person name="Young D."/>
            <person name="Pisabarro A."/>
            <person name="Eastwood D.C."/>
            <person name="Martin F."/>
            <person name="Cullen D."/>
            <person name="Grigoriev I.V."/>
            <person name="Hibbett D.S."/>
        </authorList>
    </citation>
    <scope>NUCLEOTIDE SEQUENCE [LARGE SCALE GENOMIC DNA]</scope>
    <source>
        <strain evidence="3">HHB-11173 SS5</strain>
    </source>
</reference>
<dbReference type="Gene3D" id="1.10.287.950">
    <property type="entry name" value="Methyl-accepting chemotaxis protein"/>
    <property type="match status" value="1"/>
</dbReference>
<keyword evidence="3" id="KW-1185">Reference proteome</keyword>
<feature type="compositionally biased region" description="Basic and acidic residues" evidence="1">
    <location>
        <begin position="85"/>
        <end position="101"/>
    </location>
</feature>
<feature type="region of interest" description="Disordered" evidence="1">
    <location>
        <begin position="56"/>
        <end position="131"/>
    </location>
</feature>
<proteinExistence type="predicted"/>
<accession>R7S0Z7</accession>
<sequence length="320" mass="34978">MPRKPDARRRGRVANPRDTLDMQSLTMRILDFVNEPYFDECLRIALSSYGREAAVDVPDHGRQGEDVPMEVDPSPSPPPPNQLALRERTSRGRNTSKDRTAARSGRVLPDAHETVGTPVEGSSTGSKQDRVAHPTFEAVRGYTVSAQGTDGTFRLGPAAGVAGPRSSDSPCVPHASPPSIVPASADLNPIRRVRRPSRGVDEETRDTGSSSENTFADIVRRLQGIDRIREQVESQRELLSSTTDLIGRLAADRVASAETLDRIVDEMREVTRVQASHMETLKQQSEAMRAMSEDIKTISETVATLWGALGRVLQVTMSST</sequence>
<feature type="compositionally biased region" description="Basic and acidic residues" evidence="1">
    <location>
        <begin position="56"/>
        <end position="65"/>
    </location>
</feature>
<dbReference type="Proteomes" id="UP000054196">
    <property type="component" value="Unassembled WGS sequence"/>
</dbReference>